<evidence type="ECO:0000313" key="2">
    <source>
        <dbReference type="Proteomes" id="UP000242715"/>
    </source>
</evidence>
<evidence type="ECO:0000313" key="1">
    <source>
        <dbReference type="EMBL" id="GAU42100.1"/>
    </source>
</evidence>
<proteinExistence type="predicted"/>
<accession>A0A2Z6NYV7</accession>
<dbReference type="AlphaFoldDB" id="A0A2Z6NYV7"/>
<protein>
    <submittedName>
        <fullName evidence="1">Uncharacterized protein</fullName>
    </submittedName>
</protein>
<organism evidence="1 2">
    <name type="scientific">Trifolium subterraneum</name>
    <name type="common">Subterranean clover</name>
    <dbReference type="NCBI Taxonomy" id="3900"/>
    <lineage>
        <taxon>Eukaryota</taxon>
        <taxon>Viridiplantae</taxon>
        <taxon>Streptophyta</taxon>
        <taxon>Embryophyta</taxon>
        <taxon>Tracheophyta</taxon>
        <taxon>Spermatophyta</taxon>
        <taxon>Magnoliopsida</taxon>
        <taxon>eudicotyledons</taxon>
        <taxon>Gunneridae</taxon>
        <taxon>Pentapetalae</taxon>
        <taxon>rosids</taxon>
        <taxon>fabids</taxon>
        <taxon>Fabales</taxon>
        <taxon>Fabaceae</taxon>
        <taxon>Papilionoideae</taxon>
        <taxon>50 kb inversion clade</taxon>
        <taxon>NPAAA clade</taxon>
        <taxon>Hologalegina</taxon>
        <taxon>IRL clade</taxon>
        <taxon>Trifolieae</taxon>
        <taxon>Trifolium</taxon>
    </lineage>
</organism>
<gene>
    <name evidence="1" type="ORF">TSUD_134840</name>
</gene>
<dbReference type="EMBL" id="DF973899">
    <property type="protein sequence ID" value="GAU42100.1"/>
    <property type="molecule type" value="Genomic_DNA"/>
</dbReference>
<reference evidence="2" key="1">
    <citation type="journal article" date="2017" name="Front. Plant Sci.">
        <title>Climate Clever Clovers: New Paradigm to Reduce the Environmental Footprint of Ruminants by Breeding Low Methanogenic Forages Utilizing Haplotype Variation.</title>
        <authorList>
            <person name="Kaur P."/>
            <person name="Appels R."/>
            <person name="Bayer P.E."/>
            <person name="Keeble-Gagnere G."/>
            <person name="Wang J."/>
            <person name="Hirakawa H."/>
            <person name="Shirasawa K."/>
            <person name="Vercoe P."/>
            <person name="Stefanova K."/>
            <person name="Durmic Z."/>
            <person name="Nichols P."/>
            <person name="Revell C."/>
            <person name="Isobe S.N."/>
            <person name="Edwards D."/>
            <person name="Erskine W."/>
        </authorList>
    </citation>
    <scope>NUCLEOTIDE SEQUENCE [LARGE SCALE GENOMIC DNA]</scope>
    <source>
        <strain evidence="2">cv. Daliak</strain>
    </source>
</reference>
<dbReference type="Proteomes" id="UP000242715">
    <property type="component" value="Unassembled WGS sequence"/>
</dbReference>
<sequence>MASSSQVSIANSTTNPEIDTKPIYDLLHDLKELLMNKFVAFQEEGIYNRFSQLVNDLGWYSSDLNTDQLGFLSTGKLLSHILQTEIPDYESITKEGIKICQDLRKMLSQKNSDDESLVEKRNRVTTYEHEQLHLAGKIHFHEEELKLLRARDYQLAENIKSDKECILSQEGLCKKLDDDIAVCGRSIREISDKQHVQKAKIRSLENAWIDLQSLVRLLQDD</sequence>
<keyword evidence="2" id="KW-1185">Reference proteome</keyword>
<name>A0A2Z6NYV7_TRISU</name>